<evidence type="ECO:0000259" key="2">
    <source>
        <dbReference type="PROSITE" id="PS51029"/>
    </source>
</evidence>
<feature type="domain" description="MADF" evidence="2">
    <location>
        <begin position="40"/>
        <end position="128"/>
    </location>
</feature>
<dbReference type="EMBL" id="JAHLQT010024020">
    <property type="protein sequence ID" value="KAG7165679.1"/>
    <property type="molecule type" value="Genomic_DNA"/>
</dbReference>
<keyword evidence="4" id="KW-1185">Reference proteome</keyword>
<evidence type="ECO:0000313" key="3">
    <source>
        <dbReference type="EMBL" id="KAG7165679.1"/>
    </source>
</evidence>
<dbReference type="Proteomes" id="UP000747542">
    <property type="component" value="Unassembled WGS sequence"/>
</dbReference>
<dbReference type="PROSITE" id="PS51029">
    <property type="entry name" value="MADF"/>
    <property type="match status" value="1"/>
</dbReference>
<comment type="caution">
    <text evidence="3">The sequence shown here is derived from an EMBL/GenBank/DDBJ whole genome shotgun (WGS) entry which is preliminary data.</text>
</comment>
<dbReference type="AlphaFoldDB" id="A0A8J5MWJ3"/>
<proteinExistence type="predicted"/>
<dbReference type="SMART" id="SM00595">
    <property type="entry name" value="MADF"/>
    <property type="match status" value="1"/>
</dbReference>
<feature type="compositionally biased region" description="Basic and acidic residues" evidence="1">
    <location>
        <begin position="276"/>
        <end position="305"/>
    </location>
</feature>
<reference evidence="3" key="1">
    <citation type="journal article" date="2021" name="Sci. Adv.">
        <title>The American lobster genome reveals insights on longevity, neural, and immune adaptations.</title>
        <authorList>
            <person name="Polinski J.M."/>
            <person name="Zimin A.V."/>
            <person name="Clark K.F."/>
            <person name="Kohn A.B."/>
            <person name="Sadowski N."/>
            <person name="Timp W."/>
            <person name="Ptitsyn A."/>
            <person name="Khanna P."/>
            <person name="Romanova D.Y."/>
            <person name="Williams P."/>
            <person name="Greenwood S.J."/>
            <person name="Moroz L.L."/>
            <person name="Walt D.R."/>
            <person name="Bodnar A.G."/>
        </authorList>
    </citation>
    <scope>NUCLEOTIDE SEQUENCE</scope>
    <source>
        <strain evidence="3">GMGI-L3</strain>
    </source>
</reference>
<feature type="region of interest" description="Disordered" evidence="1">
    <location>
        <begin position="247"/>
        <end position="305"/>
    </location>
</feature>
<dbReference type="PANTHER" id="PTHR21505:SF15">
    <property type="entry name" value="RE18252P"/>
    <property type="match status" value="1"/>
</dbReference>
<organism evidence="3 4">
    <name type="scientific">Homarus americanus</name>
    <name type="common">American lobster</name>
    <dbReference type="NCBI Taxonomy" id="6706"/>
    <lineage>
        <taxon>Eukaryota</taxon>
        <taxon>Metazoa</taxon>
        <taxon>Ecdysozoa</taxon>
        <taxon>Arthropoda</taxon>
        <taxon>Crustacea</taxon>
        <taxon>Multicrustacea</taxon>
        <taxon>Malacostraca</taxon>
        <taxon>Eumalacostraca</taxon>
        <taxon>Eucarida</taxon>
        <taxon>Decapoda</taxon>
        <taxon>Pleocyemata</taxon>
        <taxon>Astacidea</taxon>
        <taxon>Nephropoidea</taxon>
        <taxon>Nephropidae</taxon>
        <taxon>Homarus</taxon>
    </lineage>
</organism>
<name>A0A8J5MWJ3_HOMAM</name>
<dbReference type="Pfam" id="PF10545">
    <property type="entry name" value="MADF_DNA_bdg"/>
    <property type="match status" value="1"/>
</dbReference>
<evidence type="ECO:0000256" key="1">
    <source>
        <dbReference type="SAM" id="MobiDB-lite"/>
    </source>
</evidence>
<sequence>MEMVQAQKDSGARWCAVRTCVRAVPAILCVMKWDREKCLTLLDEYKKHPELWYLQHGLYYNKVRKHDCWVSIAQIMECSPGEGKKKMGSLLASFRMEEAKKKKDYSKRTRAIVQHHISNTLFNADMGQLVVETRPFSACPTTASNIPTPGVNNEECTCCHCEVHGSTEENGGNKMSTVEHAEYRELPLELPARFVRALSARLKPGHVIANCPKLEAKKEEPVLSFEPLEKFDKTLTVPSVDPKLCIADSSAPGNDENDLGIENLFDSQDDSFDSDIGGRDVSEAKDSVNIHSPKSEADLSSGDDR</sequence>
<dbReference type="InterPro" id="IPR006578">
    <property type="entry name" value="MADF-dom"/>
</dbReference>
<evidence type="ECO:0000313" key="4">
    <source>
        <dbReference type="Proteomes" id="UP000747542"/>
    </source>
</evidence>
<dbReference type="PANTHER" id="PTHR21505">
    <property type="entry name" value="MADF DOMAIN-CONTAINING PROTEIN-RELATED"/>
    <property type="match status" value="1"/>
</dbReference>
<accession>A0A8J5MWJ3</accession>
<protein>
    <submittedName>
        <fullName evidence="3">Putative Alcohol dehydrogenase transcription factor Myb/SANT-like-containing protein 21</fullName>
    </submittedName>
</protein>
<gene>
    <name evidence="3" type="ORF">Hamer_G013194</name>
</gene>